<evidence type="ECO:0000256" key="1">
    <source>
        <dbReference type="ARBA" id="ARBA00001946"/>
    </source>
</evidence>
<evidence type="ECO:0000256" key="8">
    <source>
        <dbReference type="ARBA" id="ARBA00022777"/>
    </source>
</evidence>
<gene>
    <name evidence="14" type="ORF">ADUPG1_009108</name>
</gene>
<evidence type="ECO:0000256" key="3">
    <source>
        <dbReference type="ARBA" id="ARBA00008982"/>
    </source>
</evidence>
<evidence type="ECO:0000256" key="4">
    <source>
        <dbReference type="ARBA" id="ARBA00013061"/>
    </source>
</evidence>
<dbReference type="InterPro" id="IPR015911">
    <property type="entry name" value="Phosphoglycerate_kinase_CS"/>
</dbReference>
<dbReference type="EMBL" id="BQXS01011137">
    <property type="protein sequence ID" value="GKT36078.1"/>
    <property type="molecule type" value="Genomic_DNA"/>
</dbReference>
<dbReference type="PANTHER" id="PTHR11406:SF0">
    <property type="entry name" value="PHOSPHOGLYCERATE KINASE"/>
    <property type="match status" value="1"/>
</dbReference>
<keyword evidence="5 12" id="KW-0808">Transferase</keyword>
<keyword evidence="6" id="KW-0479">Metal-binding</keyword>
<reference evidence="14" key="1">
    <citation type="submission" date="2022-03" db="EMBL/GenBank/DDBJ databases">
        <title>Draft genome sequence of Aduncisulcus paluster, a free-living microaerophilic Fornicata.</title>
        <authorList>
            <person name="Yuyama I."/>
            <person name="Kume K."/>
            <person name="Tamura T."/>
            <person name="Inagaki Y."/>
            <person name="Hashimoto T."/>
        </authorList>
    </citation>
    <scope>NUCLEOTIDE SEQUENCE</scope>
    <source>
        <strain evidence="14">NY0171</strain>
    </source>
</reference>
<keyword evidence="11" id="KW-0324">Glycolysis</keyword>
<evidence type="ECO:0000313" key="14">
    <source>
        <dbReference type="EMBL" id="GKT36078.1"/>
    </source>
</evidence>
<comment type="cofactor">
    <cofactor evidence="1">
        <name>Mg(2+)</name>
        <dbReference type="ChEBI" id="CHEBI:18420"/>
    </cofactor>
</comment>
<dbReference type="Proteomes" id="UP001057375">
    <property type="component" value="Unassembled WGS sequence"/>
</dbReference>
<comment type="catalytic activity">
    <reaction evidence="12">
        <text>(2R)-3-phosphoglycerate + ATP = (2R)-3-phospho-glyceroyl phosphate + ADP</text>
        <dbReference type="Rhea" id="RHEA:14801"/>
        <dbReference type="ChEBI" id="CHEBI:30616"/>
        <dbReference type="ChEBI" id="CHEBI:57604"/>
        <dbReference type="ChEBI" id="CHEBI:58272"/>
        <dbReference type="ChEBI" id="CHEBI:456216"/>
        <dbReference type="EC" id="2.7.2.3"/>
    </reaction>
</comment>
<accession>A0ABQ5KUD9</accession>
<comment type="subunit">
    <text evidence="13">Monomer.</text>
</comment>
<evidence type="ECO:0000256" key="10">
    <source>
        <dbReference type="ARBA" id="ARBA00022842"/>
    </source>
</evidence>
<dbReference type="PANTHER" id="PTHR11406">
    <property type="entry name" value="PHOSPHOGLYCERATE KINASE"/>
    <property type="match status" value="1"/>
</dbReference>
<name>A0ABQ5KUD9_9EUKA</name>
<keyword evidence="7" id="KW-0547">Nucleotide-binding</keyword>
<comment type="caution">
    <text evidence="14">The sequence shown here is derived from an EMBL/GenBank/DDBJ whole genome shotgun (WGS) entry which is preliminary data.</text>
</comment>
<feature type="non-terminal residue" evidence="14">
    <location>
        <position position="146"/>
    </location>
</feature>
<dbReference type="Pfam" id="PF00162">
    <property type="entry name" value="PGK"/>
    <property type="match status" value="1"/>
</dbReference>
<protein>
    <recommendedName>
        <fullName evidence="4 12">Phosphoglycerate kinase</fullName>
        <ecNumber evidence="4 12">2.7.2.3</ecNumber>
    </recommendedName>
</protein>
<dbReference type="SUPFAM" id="SSF53748">
    <property type="entry name" value="Phosphoglycerate kinase"/>
    <property type="match status" value="1"/>
</dbReference>
<keyword evidence="9" id="KW-0067">ATP-binding</keyword>
<dbReference type="InterPro" id="IPR001576">
    <property type="entry name" value="Phosphoglycerate_kinase"/>
</dbReference>
<dbReference type="InterPro" id="IPR015824">
    <property type="entry name" value="Phosphoglycerate_kinase_N"/>
</dbReference>
<comment type="similarity">
    <text evidence="3 12">Belongs to the phosphoglycerate kinase family.</text>
</comment>
<evidence type="ECO:0000256" key="6">
    <source>
        <dbReference type="ARBA" id="ARBA00022723"/>
    </source>
</evidence>
<sequence length="146" mass="16224">MNKLSVEDVNFEGKRVVMRCDYNVPLDKAGKITNNERITATLPTINHIMSQKPHSLVLMSHLGRPKGKRCPEYSLEVVAAELTALLKTEVTFVKEITTEEATSAVAKGGIILLENLRFYPEEEGKGCEKEAVTKFRESLAALGNVY</sequence>
<dbReference type="GO" id="GO:0016301">
    <property type="term" value="F:kinase activity"/>
    <property type="evidence" value="ECO:0007669"/>
    <property type="project" value="UniProtKB-KW"/>
</dbReference>
<proteinExistence type="inferred from homology"/>
<evidence type="ECO:0000256" key="11">
    <source>
        <dbReference type="ARBA" id="ARBA00023152"/>
    </source>
</evidence>
<evidence type="ECO:0000256" key="9">
    <source>
        <dbReference type="ARBA" id="ARBA00022840"/>
    </source>
</evidence>
<dbReference type="Gene3D" id="3.40.50.1260">
    <property type="entry name" value="Phosphoglycerate kinase, N-terminal domain"/>
    <property type="match status" value="1"/>
</dbReference>
<dbReference type="PRINTS" id="PR00477">
    <property type="entry name" value="PHGLYCKINASE"/>
</dbReference>
<evidence type="ECO:0000256" key="13">
    <source>
        <dbReference type="RuleBase" id="RU000696"/>
    </source>
</evidence>
<dbReference type="InterPro" id="IPR036043">
    <property type="entry name" value="Phosphoglycerate_kinase_sf"/>
</dbReference>
<organism evidence="14 15">
    <name type="scientific">Aduncisulcus paluster</name>
    <dbReference type="NCBI Taxonomy" id="2918883"/>
    <lineage>
        <taxon>Eukaryota</taxon>
        <taxon>Metamonada</taxon>
        <taxon>Carpediemonas-like organisms</taxon>
        <taxon>Aduncisulcus</taxon>
    </lineage>
</organism>
<evidence type="ECO:0000313" key="15">
    <source>
        <dbReference type="Proteomes" id="UP001057375"/>
    </source>
</evidence>
<evidence type="ECO:0000256" key="5">
    <source>
        <dbReference type="ARBA" id="ARBA00022679"/>
    </source>
</evidence>
<dbReference type="EC" id="2.7.2.3" evidence="4 12"/>
<evidence type="ECO:0000256" key="7">
    <source>
        <dbReference type="ARBA" id="ARBA00022741"/>
    </source>
</evidence>
<evidence type="ECO:0000256" key="12">
    <source>
        <dbReference type="RuleBase" id="RU000532"/>
    </source>
</evidence>
<keyword evidence="15" id="KW-1185">Reference proteome</keyword>
<keyword evidence="10" id="KW-0460">Magnesium</keyword>
<comment type="pathway">
    <text evidence="2 12">Carbohydrate degradation; glycolysis; pyruvate from D-glyceraldehyde 3-phosphate: step 2/5.</text>
</comment>
<dbReference type="PROSITE" id="PS00111">
    <property type="entry name" value="PGLYCERATE_KINASE"/>
    <property type="match status" value="1"/>
</dbReference>
<evidence type="ECO:0000256" key="2">
    <source>
        <dbReference type="ARBA" id="ARBA00004838"/>
    </source>
</evidence>
<keyword evidence="8 12" id="KW-0418">Kinase</keyword>